<gene>
    <name evidence="2" type="ORF">KBB96_11045</name>
</gene>
<keyword evidence="1" id="KW-1133">Transmembrane helix</keyword>
<name>A0A975IY15_9BACT</name>
<dbReference type="SUPFAM" id="SSF54523">
    <property type="entry name" value="Pili subunits"/>
    <property type="match status" value="1"/>
</dbReference>
<proteinExistence type="predicted"/>
<dbReference type="Pfam" id="PF07963">
    <property type="entry name" value="N_methyl"/>
    <property type="match status" value="1"/>
</dbReference>
<sequence>MNSRFRSTGGHPPHRPPAGFSLIELLVVIGIIAILLTVGAVGMGGITKGKNLNSGVTTAEALFAEARSTATGKATRACVLVDINDPKDATNYLKRVLIAYEDLDPATNQPVKDKWVLTSRGATLPDGVFFSKTYSKGGSDGQTLTEISLSGDNVKKQYEGKYYAYIFNSEGICTTPGATFVVGSGVRTGSAGEPRTVGSAKREFGGFIVWRNGNTSLFRSPDQAGIPATVTTF</sequence>
<reference evidence="2" key="1">
    <citation type="submission" date="2021-04" db="EMBL/GenBank/DDBJ databases">
        <title>Luteolibacter sp. 32A isolated from the skin of an Anderson's salamander (Ambystoma andersonii).</title>
        <authorList>
            <person name="Spergser J."/>
            <person name="Busse H.-J."/>
        </authorList>
    </citation>
    <scope>NUCLEOTIDE SEQUENCE</scope>
    <source>
        <strain evidence="2">32A</strain>
    </source>
</reference>
<dbReference type="Proteomes" id="UP000676169">
    <property type="component" value="Chromosome"/>
</dbReference>
<evidence type="ECO:0000313" key="3">
    <source>
        <dbReference type="Proteomes" id="UP000676169"/>
    </source>
</evidence>
<keyword evidence="1" id="KW-0472">Membrane</keyword>
<dbReference type="PROSITE" id="PS00409">
    <property type="entry name" value="PROKAR_NTER_METHYL"/>
    <property type="match status" value="1"/>
</dbReference>
<dbReference type="EMBL" id="CP073100">
    <property type="protein sequence ID" value="QUE49408.1"/>
    <property type="molecule type" value="Genomic_DNA"/>
</dbReference>
<organism evidence="2 3">
    <name type="scientific">Luteolibacter ambystomatis</name>
    <dbReference type="NCBI Taxonomy" id="2824561"/>
    <lineage>
        <taxon>Bacteria</taxon>
        <taxon>Pseudomonadati</taxon>
        <taxon>Verrucomicrobiota</taxon>
        <taxon>Verrucomicrobiia</taxon>
        <taxon>Verrucomicrobiales</taxon>
        <taxon>Verrucomicrobiaceae</taxon>
        <taxon>Luteolibacter</taxon>
    </lineage>
</organism>
<dbReference type="NCBIfam" id="TIGR02532">
    <property type="entry name" value="IV_pilin_GFxxxE"/>
    <property type="match status" value="1"/>
</dbReference>
<evidence type="ECO:0000313" key="2">
    <source>
        <dbReference type="EMBL" id="QUE49408.1"/>
    </source>
</evidence>
<evidence type="ECO:0000256" key="1">
    <source>
        <dbReference type="SAM" id="Phobius"/>
    </source>
</evidence>
<keyword evidence="1" id="KW-0812">Transmembrane</keyword>
<protein>
    <submittedName>
        <fullName evidence="2">Type II secretion system protein</fullName>
    </submittedName>
</protein>
<dbReference type="RefSeq" id="WP_211629469.1">
    <property type="nucleotide sequence ID" value="NZ_CP073100.1"/>
</dbReference>
<keyword evidence="3" id="KW-1185">Reference proteome</keyword>
<dbReference type="AlphaFoldDB" id="A0A975IY15"/>
<dbReference type="KEGG" id="lamb:KBB96_11045"/>
<dbReference type="InterPro" id="IPR045584">
    <property type="entry name" value="Pilin-like"/>
</dbReference>
<accession>A0A975IY15</accession>
<dbReference type="InterPro" id="IPR012902">
    <property type="entry name" value="N_methyl_site"/>
</dbReference>
<feature type="transmembrane region" description="Helical" evidence="1">
    <location>
        <begin position="20"/>
        <end position="41"/>
    </location>
</feature>
<dbReference type="Gene3D" id="3.30.700.10">
    <property type="entry name" value="Glycoprotein, Type 4 Pilin"/>
    <property type="match status" value="1"/>
</dbReference>